<evidence type="ECO:0000313" key="6">
    <source>
        <dbReference type="Proteomes" id="UP000254939"/>
    </source>
</evidence>
<accession>A0A370KP36</accession>
<dbReference type="PROSITE" id="PS01124">
    <property type="entry name" value="HTH_ARAC_FAMILY_2"/>
    <property type="match status" value="1"/>
</dbReference>
<dbReference type="PANTHER" id="PTHR46796">
    <property type="entry name" value="HTH-TYPE TRANSCRIPTIONAL ACTIVATOR RHAS-RELATED"/>
    <property type="match status" value="1"/>
</dbReference>
<dbReference type="EMBL" id="NAAC01000016">
    <property type="protein sequence ID" value="RDJ10673.1"/>
    <property type="molecule type" value="Genomic_DNA"/>
</dbReference>
<dbReference type="GO" id="GO:0003700">
    <property type="term" value="F:DNA-binding transcription factor activity"/>
    <property type="evidence" value="ECO:0007669"/>
    <property type="project" value="InterPro"/>
</dbReference>
<protein>
    <submittedName>
        <fullName evidence="5">AraC family transcriptional regulator</fullName>
    </submittedName>
</protein>
<keyword evidence="3" id="KW-0804">Transcription</keyword>
<feature type="domain" description="HTH araC/xylS-type" evidence="4">
    <location>
        <begin position="245"/>
        <end position="344"/>
    </location>
</feature>
<gene>
    <name evidence="5" type="ORF">B5K06_16300</name>
</gene>
<dbReference type="OrthoDB" id="8004517at2"/>
<evidence type="ECO:0000256" key="1">
    <source>
        <dbReference type="ARBA" id="ARBA00023015"/>
    </source>
</evidence>
<dbReference type="Gene3D" id="1.10.10.60">
    <property type="entry name" value="Homeodomain-like"/>
    <property type="match status" value="1"/>
</dbReference>
<dbReference type="SMART" id="SM00342">
    <property type="entry name" value="HTH_ARAC"/>
    <property type="match status" value="1"/>
</dbReference>
<keyword evidence="1" id="KW-0805">Transcription regulation</keyword>
<organism evidence="5 6">
    <name type="scientific">Rhizobium grahamii</name>
    <dbReference type="NCBI Taxonomy" id="1120045"/>
    <lineage>
        <taxon>Bacteria</taxon>
        <taxon>Pseudomonadati</taxon>
        <taxon>Pseudomonadota</taxon>
        <taxon>Alphaproteobacteria</taxon>
        <taxon>Hyphomicrobiales</taxon>
        <taxon>Rhizobiaceae</taxon>
        <taxon>Rhizobium/Agrobacterium group</taxon>
        <taxon>Rhizobium</taxon>
    </lineage>
</organism>
<dbReference type="PRINTS" id="PR00032">
    <property type="entry name" value="HTHARAC"/>
</dbReference>
<dbReference type="GO" id="GO:0043565">
    <property type="term" value="F:sequence-specific DNA binding"/>
    <property type="evidence" value="ECO:0007669"/>
    <property type="project" value="InterPro"/>
</dbReference>
<evidence type="ECO:0000259" key="4">
    <source>
        <dbReference type="PROSITE" id="PS01124"/>
    </source>
</evidence>
<reference evidence="5 6" key="1">
    <citation type="submission" date="2017-03" db="EMBL/GenBank/DDBJ databases">
        <title>Genome analysis of Rhizobial strains effectives or ineffectives for nitrogen fixation isolated from bean seeds.</title>
        <authorList>
            <person name="Peralta H."/>
            <person name="Aguilar-Vera A."/>
            <person name="Mora Y."/>
            <person name="Vargas-Lagunas C."/>
            <person name="Girard L."/>
            <person name="Mora J."/>
        </authorList>
    </citation>
    <scope>NUCLEOTIDE SEQUENCE [LARGE SCALE GENOMIC DNA]</scope>
    <source>
        <strain evidence="5 6">CCGM3</strain>
    </source>
</reference>
<evidence type="ECO:0000256" key="3">
    <source>
        <dbReference type="ARBA" id="ARBA00023163"/>
    </source>
</evidence>
<proteinExistence type="predicted"/>
<dbReference type="InterPro" id="IPR035418">
    <property type="entry name" value="AraC-bd_2"/>
</dbReference>
<dbReference type="Proteomes" id="UP000254939">
    <property type="component" value="Unassembled WGS sequence"/>
</dbReference>
<comment type="caution">
    <text evidence="5">The sequence shown here is derived from an EMBL/GenBank/DDBJ whole genome shotgun (WGS) entry which is preliminary data.</text>
</comment>
<keyword evidence="2" id="KW-0238">DNA-binding</keyword>
<dbReference type="SUPFAM" id="SSF46689">
    <property type="entry name" value="Homeodomain-like"/>
    <property type="match status" value="1"/>
</dbReference>
<name>A0A370KP36_9HYPH</name>
<dbReference type="InterPro" id="IPR018060">
    <property type="entry name" value="HTH_AraC"/>
</dbReference>
<dbReference type="InterPro" id="IPR009057">
    <property type="entry name" value="Homeodomain-like_sf"/>
</dbReference>
<evidence type="ECO:0000256" key="2">
    <source>
        <dbReference type="ARBA" id="ARBA00023125"/>
    </source>
</evidence>
<dbReference type="AlphaFoldDB" id="A0A370KP36"/>
<dbReference type="InterPro" id="IPR050204">
    <property type="entry name" value="AraC_XylS_family_regulators"/>
</dbReference>
<evidence type="ECO:0000313" key="5">
    <source>
        <dbReference type="EMBL" id="RDJ10673.1"/>
    </source>
</evidence>
<dbReference type="InterPro" id="IPR020449">
    <property type="entry name" value="Tscrpt_reg_AraC-type_HTH"/>
</dbReference>
<sequence length="373" mass="41191">MTHASLHERQLNQMSFVSPDYEAVDAEPEEDTPSFLPSFEFSTEGLSRPDQFAAWRNSFAPMLELSDTDPMTANFSGRQELWDLGSLVLARISTDSLAFSSLPGHVRRDPVDHWTMTVLLSGQISTNAASHEFTADPGEFQIHSLGRSFTGVVDKSEMLMLFVPRDLSLETAATLGSAEFSTLRSGMGRLFSDYLIGVSNRLPTLVHADLPGLTAATQAMILACVSPSADHIEAAEGPIANVLLERARQLVRSRLLDPKLGSELIRRELGISRTRLYNLFEPFGGVMHYVQHRRLLSAYAALTDPNDRRLIFQIAEERGFSDGAEFGRAFKRAFGHSPSEVRNRSGGGIPLCPDLDDCPSEERLGVLLRRLQG</sequence>
<dbReference type="PANTHER" id="PTHR46796:SF6">
    <property type="entry name" value="ARAC SUBFAMILY"/>
    <property type="match status" value="1"/>
</dbReference>
<dbReference type="Pfam" id="PF14525">
    <property type="entry name" value="AraC_binding_2"/>
    <property type="match status" value="1"/>
</dbReference>
<dbReference type="Pfam" id="PF12833">
    <property type="entry name" value="HTH_18"/>
    <property type="match status" value="1"/>
</dbReference>